<gene>
    <name evidence="2" type="ORF">PQQ63_11450</name>
</gene>
<protein>
    <submittedName>
        <fullName evidence="2">Cupin domain-containing protein</fullName>
    </submittedName>
</protein>
<dbReference type="InterPro" id="IPR014710">
    <property type="entry name" value="RmlC-like_jellyroll"/>
</dbReference>
<dbReference type="SUPFAM" id="SSF51182">
    <property type="entry name" value="RmlC-like cupins"/>
    <property type="match status" value="1"/>
</dbReference>
<comment type="caution">
    <text evidence="2">The sequence shown here is derived from an EMBL/GenBank/DDBJ whole genome shotgun (WGS) entry which is preliminary data.</text>
</comment>
<dbReference type="InterPro" id="IPR052044">
    <property type="entry name" value="PKS_Associated_Protein"/>
</dbReference>
<reference evidence="2 3" key="1">
    <citation type="journal article" date="2024" name="Chem. Sci.">
        <title>Discovery of megapolipeptins by genome mining of a Burkholderiales bacteria collection.</title>
        <authorList>
            <person name="Paulo B.S."/>
            <person name="Recchia M.J.J."/>
            <person name="Lee S."/>
            <person name="Fergusson C.H."/>
            <person name="Romanowski S.B."/>
            <person name="Hernandez A."/>
            <person name="Krull N."/>
            <person name="Liu D.Y."/>
            <person name="Cavanagh H."/>
            <person name="Bos A."/>
            <person name="Gray C.A."/>
            <person name="Murphy B.T."/>
            <person name="Linington R.G."/>
            <person name="Eustaquio A.S."/>
        </authorList>
    </citation>
    <scope>NUCLEOTIDE SEQUENCE [LARGE SCALE GENOMIC DNA]</scope>
    <source>
        <strain evidence="2 3">RL17-338-BIC-A</strain>
    </source>
</reference>
<name>A0ABW9DTD9_9BURK</name>
<dbReference type="RefSeq" id="WP_408335781.1">
    <property type="nucleotide sequence ID" value="NZ_JAQQCF010000008.1"/>
</dbReference>
<sequence>MSTHQTTQQLHRAINFAEKLQLINDQWQPRVVAEMNDYQFKLVRIEGDFVWHEHADTDETFIVLDGQLRIDMRDGSVLLSAGEMFVVPKGTEHKPYAEREVKLLLIEPRGVKNTGEENNERTAANDVWI</sequence>
<dbReference type="PANTHER" id="PTHR36114">
    <property type="entry name" value="16.7 KDA PROTEIN IN WHIE LOCUS"/>
    <property type="match status" value="1"/>
</dbReference>
<dbReference type="Proteomes" id="UP001629432">
    <property type="component" value="Unassembled WGS sequence"/>
</dbReference>
<dbReference type="EMBL" id="JAQQCF010000008">
    <property type="protein sequence ID" value="MFM0637306.1"/>
    <property type="molecule type" value="Genomic_DNA"/>
</dbReference>
<dbReference type="InterPro" id="IPR013096">
    <property type="entry name" value="Cupin_2"/>
</dbReference>
<organism evidence="2 3">
    <name type="scientific">Paraburkholderia metrosideri</name>
    <dbReference type="NCBI Taxonomy" id="580937"/>
    <lineage>
        <taxon>Bacteria</taxon>
        <taxon>Pseudomonadati</taxon>
        <taxon>Pseudomonadota</taxon>
        <taxon>Betaproteobacteria</taxon>
        <taxon>Burkholderiales</taxon>
        <taxon>Burkholderiaceae</taxon>
        <taxon>Paraburkholderia</taxon>
    </lineage>
</organism>
<keyword evidence="3" id="KW-1185">Reference proteome</keyword>
<dbReference type="CDD" id="cd02226">
    <property type="entry name" value="cupin_YdbB-like"/>
    <property type="match status" value="1"/>
</dbReference>
<evidence type="ECO:0000313" key="3">
    <source>
        <dbReference type="Proteomes" id="UP001629432"/>
    </source>
</evidence>
<dbReference type="PANTHER" id="PTHR36114:SF1">
    <property type="entry name" value="16.7 KDA PROTEIN IN WHIE LOCUS"/>
    <property type="match status" value="1"/>
</dbReference>
<accession>A0ABW9DTD9</accession>
<evidence type="ECO:0000259" key="1">
    <source>
        <dbReference type="Pfam" id="PF07883"/>
    </source>
</evidence>
<dbReference type="InterPro" id="IPR011051">
    <property type="entry name" value="RmlC_Cupin_sf"/>
</dbReference>
<proteinExistence type="predicted"/>
<feature type="domain" description="Cupin type-2" evidence="1">
    <location>
        <begin position="48"/>
        <end position="105"/>
    </location>
</feature>
<evidence type="ECO:0000313" key="2">
    <source>
        <dbReference type="EMBL" id="MFM0637306.1"/>
    </source>
</evidence>
<dbReference type="Pfam" id="PF07883">
    <property type="entry name" value="Cupin_2"/>
    <property type="match status" value="1"/>
</dbReference>
<dbReference type="Gene3D" id="2.60.120.10">
    <property type="entry name" value="Jelly Rolls"/>
    <property type="match status" value="1"/>
</dbReference>